<keyword evidence="1" id="KW-0472">Membrane</keyword>
<comment type="caution">
    <text evidence="2">The sequence shown here is derived from an EMBL/GenBank/DDBJ whole genome shotgun (WGS) entry which is preliminary data.</text>
</comment>
<reference evidence="2 3" key="1">
    <citation type="submission" date="2016-01" db="EMBL/GenBank/DDBJ databases">
        <title>Amycolatopsis coloradensis genome sequencing and assembly.</title>
        <authorList>
            <person name="Mayilraj S."/>
        </authorList>
    </citation>
    <scope>NUCLEOTIDE SEQUENCE [LARGE SCALE GENOMIC DNA]</scope>
    <source>
        <strain evidence="2 3">DSM 44225</strain>
    </source>
</reference>
<name>A0A1R0KD33_9PSEU</name>
<feature type="transmembrane region" description="Helical" evidence="1">
    <location>
        <begin position="69"/>
        <end position="87"/>
    </location>
</feature>
<dbReference type="Proteomes" id="UP000187486">
    <property type="component" value="Unassembled WGS sequence"/>
</dbReference>
<keyword evidence="1" id="KW-0812">Transmembrane</keyword>
<organism evidence="2 3">
    <name type="scientific">Amycolatopsis coloradensis</name>
    <dbReference type="NCBI Taxonomy" id="76021"/>
    <lineage>
        <taxon>Bacteria</taxon>
        <taxon>Bacillati</taxon>
        <taxon>Actinomycetota</taxon>
        <taxon>Actinomycetes</taxon>
        <taxon>Pseudonocardiales</taxon>
        <taxon>Pseudonocardiaceae</taxon>
        <taxon>Amycolatopsis</taxon>
    </lineage>
</organism>
<keyword evidence="3" id="KW-1185">Reference proteome</keyword>
<keyword evidence="1" id="KW-1133">Transmembrane helix</keyword>
<proteinExistence type="predicted"/>
<accession>A0A1R0KD33</accession>
<evidence type="ECO:0000256" key="1">
    <source>
        <dbReference type="SAM" id="Phobius"/>
    </source>
</evidence>
<evidence type="ECO:0000313" key="2">
    <source>
        <dbReference type="EMBL" id="OLZ42817.1"/>
    </source>
</evidence>
<sequence length="150" mass="16537">MCITMSVAGLYMFTIFNHEFASVPGMTTGRPGKAVLRQARRGAVVTTLLVGALFALPLGGMAVMFDFSLFGRGAMAIIVVTLGLLSYSRSAFGSYFRVRRRLAMEGALPWRLTAFLEDAHRLGVLRQSGTTYQFRHARLRDRLVTRAGNT</sequence>
<feature type="transmembrane region" description="Helical" evidence="1">
    <location>
        <begin position="43"/>
        <end position="63"/>
    </location>
</feature>
<dbReference type="EMBL" id="MQUQ01000049">
    <property type="protein sequence ID" value="OLZ42817.1"/>
    <property type="molecule type" value="Genomic_DNA"/>
</dbReference>
<dbReference type="STRING" id="76021.BS329_41450"/>
<evidence type="ECO:0000313" key="3">
    <source>
        <dbReference type="Proteomes" id="UP000187486"/>
    </source>
</evidence>
<dbReference type="AlphaFoldDB" id="A0A1R0KD33"/>
<protein>
    <submittedName>
        <fullName evidence="2">Uncharacterized protein</fullName>
    </submittedName>
</protein>
<gene>
    <name evidence="2" type="ORF">BS329_41450</name>
</gene>